<proteinExistence type="predicted"/>
<evidence type="ECO:0000256" key="1">
    <source>
        <dbReference type="ARBA" id="ARBA00012513"/>
    </source>
</evidence>
<dbReference type="EMBL" id="JRKI01000006">
    <property type="protein sequence ID" value="KIZ18987.1"/>
    <property type="molecule type" value="Genomic_DNA"/>
</dbReference>
<dbReference type="CDD" id="cd14014">
    <property type="entry name" value="STKc_PknB_like"/>
    <property type="match status" value="1"/>
</dbReference>
<evidence type="ECO:0000256" key="7">
    <source>
        <dbReference type="PROSITE-ProRule" id="PRU10141"/>
    </source>
</evidence>
<keyword evidence="4 7" id="KW-0547">Nucleotide-binding</keyword>
<name>A0A0D7CUC2_9ACTN</name>
<evidence type="ECO:0000256" key="6">
    <source>
        <dbReference type="ARBA" id="ARBA00022840"/>
    </source>
</evidence>
<feature type="compositionally biased region" description="Gly residues" evidence="8">
    <location>
        <begin position="312"/>
        <end position="328"/>
    </location>
</feature>
<keyword evidence="3" id="KW-0808">Transferase</keyword>
<gene>
    <name evidence="10" type="ORF">SNA_04490</name>
</gene>
<dbReference type="PROSITE" id="PS50011">
    <property type="entry name" value="PROTEIN_KINASE_DOM"/>
    <property type="match status" value="1"/>
</dbReference>
<evidence type="ECO:0000256" key="3">
    <source>
        <dbReference type="ARBA" id="ARBA00022679"/>
    </source>
</evidence>
<feature type="region of interest" description="Disordered" evidence="8">
    <location>
        <begin position="311"/>
        <end position="366"/>
    </location>
</feature>
<feature type="compositionally biased region" description="Low complexity" evidence="8">
    <location>
        <begin position="329"/>
        <end position="363"/>
    </location>
</feature>
<feature type="compositionally biased region" description="Low complexity" evidence="8">
    <location>
        <begin position="404"/>
        <end position="414"/>
    </location>
</feature>
<keyword evidence="2" id="KW-0723">Serine/threonine-protein kinase</keyword>
<feature type="compositionally biased region" description="Pro residues" evidence="8">
    <location>
        <begin position="415"/>
        <end position="425"/>
    </location>
</feature>
<dbReference type="RefSeq" id="WP_030066925.1">
    <property type="nucleotide sequence ID" value="NZ_JRKI01000006.1"/>
</dbReference>
<dbReference type="InterPro" id="IPR017441">
    <property type="entry name" value="Protein_kinase_ATP_BS"/>
</dbReference>
<dbReference type="Pfam" id="PF00069">
    <property type="entry name" value="Pkinase"/>
    <property type="match status" value="1"/>
</dbReference>
<evidence type="ECO:0000313" key="10">
    <source>
        <dbReference type="EMBL" id="KIZ18987.1"/>
    </source>
</evidence>
<dbReference type="GO" id="GO:0005524">
    <property type="term" value="F:ATP binding"/>
    <property type="evidence" value="ECO:0007669"/>
    <property type="project" value="UniProtKB-UniRule"/>
</dbReference>
<feature type="region of interest" description="Disordered" evidence="8">
    <location>
        <begin position="396"/>
        <end position="431"/>
    </location>
</feature>
<dbReference type="Gene3D" id="1.10.510.10">
    <property type="entry name" value="Transferase(Phosphotransferase) domain 1"/>
    <property type="match status" value="1"/>
</dbReference>
<comment type="caution">
    <text evidence="10">The sequence shown here is derived from an EMBL/GenBank/DDBJ whole genome shotgun (WGS) entry which is preliminary data.</text>
</comment>
<dbReference type="InterPro" id="IPR011009">
    <property type="entry name" value="Kinase-like_dom_sf"/>
</dbReference>
<dbReference type="SMART" id="SM00220">
    <property type="entry name" value="S_TKc"/>
    <property type="match status" value="1"/>
</dbReference>
<feature type="region of interest" description="Disordered" evidence="8">
    <location>
        <begin position="484"/>
        <end position="503"/>
    </location>
</feature>
<sequence>MSDLGRLVAGRYRLLERVGRGGMGTVWRAEDEVLGRHVAVKKLHVPPHLQDDEIQKLYERTRREARSAARITHPNVIVVHDVVDDEGLPCIVMEYIPSVTLSDVLKRQGALPAGEVARIGRVMAAALRAAHAAGVLHRDVKPANVLLGNDGRIVLTDFGIAVESGTPSLTKTGELVGSIQYLAPERLRTGIAEPGPACDLWSLGATLYLAVEGRHPFQRDTPIETAYAIAVDAYEPPRNAGHLAPVIDGLLVKEPARRMDADEAERLLGGAVGVIGAVGAGAGMGAGVASGTASGAGAGAGTGAWTAAWTGAGAGTGTGAGAGTGTGTGTVEPPTRPEPVTTTPAAAPVATPATPATSATPARGGKRSNRTALWCASAAVVAAAVTGGVLLWPEEGAASTTPQASPSHPATDSPSPTPSPPPPLPAGYHLRKAGQGFSVPVQDGWKRKIVPGGEIAYVDPSERVALRVDVVEFAGSDPLQHWHDTEEAQTRRDNPGYERVRMGPTTFRGRPAGYWEFTFNGRLREYRAVEIAFSGTDGTQYVVYLSAPNAQWTTYRPVFDTTVKGIRLRE</sequence>
<dbReference type="InterPro" id="IPR008271">
    <property type="entry name" value="Ser/Thr_kinase_AS"/>
</dbReference>
<dbReference type="EC" id="2.7.11.1" evidence="1"/>
<dbReference type="PROSITE" id="PS00108">
    <property type="entry name" value="PROTEIN_KINASE_ST"/>
    <property type="match status" value="1"/>
</dbReference>
<protein>
    <recommendedName>
        <fullName evidence="1">non-specific serine/threonine protein kinase</fullName>
        <ecNumber evidence="1">2.7.11.1</ecNumber>
    </recommendedName>
</protein>
<dbReference type="PANTHER" id="PTHR43289:SF6">
    <property type="entry name" value="SERINE_THREONINE-PROTEIN KINASE NEKL-3"/>
    <property type="match status" value="1"/>
</dbReference>
<dbReference type="Proteomes" id="UP000032458">
    <property type="component" value="Unassembled WGS sequence"/>
</dbReference>
<keyword evidence="11" id="KW-1185">Reference proteome</keyword>
<keyword evidence="5" id="KW-0418">Kinase</keyword>
<evidence type="ECO:0000256" key="5">
    <source>
        <dbReference type="ARBA" id="ARBA00022777"/>
    </source>
</evidence>
<dbReference type="GO" id="GO:0004674">
    <property type="term" value="F:protein serine/threonine kinase activity"/>
    <property type="evidence" value="ECO:0007669"/>
    <property type="project" value="UniProtKB-KW"/>
</dbReference>
<dbReference type="PROSITE" id="PS00107">
    <property type="entry name" value="PROTEIN_KINASE_ATP"/>
    <property type="match status" value="1"/>
</dbReference>
<evidence type="ECO:0000259" key="9">
    <source>
        <dbReference type="PROSITE" id="PS50011"/>
    </source>
</evidence>
<dbReference type="Gene3D" id="3.40.1000.10">
    <property type="entry name" value="Mog1/PsbP, alpha/beta/alpha sandwich"/>
    <property type="match status" value="1"/>
</dbReference>
<dbReference type="AlphaFoldDB" id="A0A0D7CUC2"/>
<evidence type="ECO:0000256" key="2">
    <source>
        <dbReference type="ARBA" id="ARBA00022527"/>
    </source>
</evidence>
<organism evidence="10 11">
    <name type="scientific">Streptomyces natalensis ATCC 27448</name>
    <dbReference type="NCBI Taxonomy" id="1240678"/>
    <lineage>
        <taxon>Bacteria</taxon>
        <taxon>Bacillati</taxon>
        <taxon>Actinomycetota</taxon>
        <taxon>Actinomycetes</taxon>
        <taxon>Kitasatosporales</taxon>
        <taxon>Streptomycetaceae</taxon>
        <taxon>Streptomyces</taxon>
    </lineage>
</organism>
<feature type="compositionally biased region" description="Basic and acidic residues" evidence="8">
    <location>
        <begin position="484"/>
        <end position="501"/>
    </location>
</feature>
<keyword evidence="6 7" id="KW-0067">ATP-binding</keyword>
<evidence type="ECO:0000256" key="8">
    <source>
        <dbReference type="SAM" id="MobiDB-lite"/>
    </source>
</evidence>
<dbReference type="Gene3D" id="3.30.200.20">
    <property type="entry name" value="Phosphorylase Kinase, domain 1"/>
    <property type="match status" value="1"/>
</dbReference>
<feature type="binding site" evidence="7">
    <location>
        <position position="42"/>
    </location>
    <ligand>
        <name>ATP</name>
        <dbReference type="ChEBI" id="CHEBI:30616"/>
    </ligand>
</feature>
<dbReference type="SUPFAM" id="SSF56112">
    <property type="entry name" value="Protein kinase-like (PK-like)"/>
    <property type="match status" value="1"/>
</dbReference>
<dbReference type="PANTHER" id="PTHR43289">
    <property type="entry name" value="MITOGEN-ACTIVATED PROTEIN KINASE KINASE KINASE 20-RELATED"/>
    <property type="match status" value="1"/>
</dbReference>
<accession>A0A0D7CUC2</accession>
<evidence type="ECO:0000313" key="11">
    <source>
        <dbReference type="Proteomes" id="UP000032458"/>
    </source>
</evidence>
<feature type="domain" description="Protein kinase" evidence="9">
    <location>
        <begin position="12"/>
        <end position="268"/>
    </location>
</feature>
<dbReference type="InterPro" id="IPR000719">
    <property type="entry name" value="Prot_kinase_dom"/>
</dbReference>
<evidence type="ECO:0000256" key="4">
    <source>
        <dbReference type="ARBA" id="ARBA00022741"/>
    </source>
</evidence>
<dbReference type="PATRIC" id="fig|1240678.4.peg.948"/>
<reference evidence="10 11" key="1">
    <citation type="submission" date="2014-09" db="EMBL/GenBank/DDBJ databases">
        <title>Draft genome sequence of Streptomyces natalensis ATCC 27448, producer of the antifungal pimaricin.</title>
        <authorList>
            <person name="Mendes M.V."/>
            <person name="Beites T."/>
            <person name="Pires S."/>
            <person name="Santos C.L."/>
            <person name="Moradas-Ferreira P."/>
        </authorList>
    </citation>
    <scope>NUCLEOTIDE SEQUENCE [LARGE SCALE GENOMIC DNA]</scope>
    <source>
        <strain evidence="10 11">ATCC 27448</strain>
    </source>
</reference>